<evidence type="ECO:0000259" key="3">
    <source>
        <dbReference type="Pfam" id="PF05368"/>
    </source>
</evidence>
<dbReference type="Gene3D" id="3.40.50.720">
    <property type="entry name" value="NAD(P)-binding Rossmann-like Domain"/>
    <property type="match status" value="1"/>
</dbReference>
<dbReference type="PANTHER" id="PTHR42748:SF28">
    <property type="entry name" value="NMRA-LIKE DOMAIN-CONTAINING PROTEIN"/>
    <property type="match status" value="1"/>
</dbReference>
<evidence type="ECO:0000313" key="5">
    <source>
        <dbReference type="Proteomes" id="UP000235786"/>
    </source>
</evidence>
<proteinExistence type="inferred from homology"/>
<dbReference type="PANTHER" id="PTHR42748">
    <property type="entry name" value="NITROGEN METABOLITE REPRESSION PROTEIN NMRA FAMILY MEMBER"/>
    <property type="match status" value="1"/>
</dbReference>
<keyword evidence="5" id="KW-1185">Reference proteome</keyword>
<dbReference type="InterPro" id="IPR051164">
    <property type="entry name" value="NmrA-like_oxidored"/>
</dbReference>
<evidence type="ECO:0000256" key="2">
    <source>
        <dbReference type="ARBA" id="ARBA00022857"/>
    </source>
</evidence>
<comment type="similarity">
    <text evidence="1">Belongs to the NmrA-type oxidoreductase family.</text>
</comment>
<dbReference type="Gene3D" id="3.90.25.10">
    <property type="entry name" value="UDP-galactose 4-epimerase, domain 1"/>
    <property type="match status" value="1"/>
</dbReference>
<dbReference type="STRING" id="1149755.A0A2J6SB29"/>
<reference evidence="4 5" key="1">
    <citation type="submission" date="2016-04" db="EMBL/GenBank/DDBJ databases">
        <title>A degradative enzymes factory behind the ericoid mycorrhizal symbiosis.</title>
        <authorList>
            <consortium name="DOE Joint Genome Institute"/>
            <person name="Martino E."/>
            <person name="Morin E."/>
            <person name="Grelet G."/>
            <person name="Kuo A."/>
            <person name="Kohler A."/>
            <person name="Daghino S."/>
            <person name="Barry K."/>
            <person name="Choi C."/>
            <person name="Cichocki N."/>
            <person name="Clum A."/>
            <person name="Copeland A."/>
            <person name="Hainaut M."/>
            <person name="Haridas S."/>
            <person name="Labutti K."/>
            <person name="Lindquist E."/>
            <person name="Lipzen A."/>
            <person name="Khouja H.-R."/>
            <person name="Murat C."/>
            <person name="Ohm R."/>
            <person name="Olson A."/>
            <person name="Spatafora J."/>
            <person name="Veneault-Fourrey C."/>
            <person name="Henrissat B."/>
            <person name="Grigoriev I."/>
            <person name="Martin F."/>
            <person name="Perotto S."/>
        </authorList>
    </citation>
    <scope>NUCLEOTIDE SEQUENCE [LARGE SCALE GENOMIC DNA]</scope>
    <source>
        <strain evidence="4 5">F</strain>
    </source>
</reference>
<dbReference type="GO" id="GO:0005634">
    <property type="term" value="C:nucleus"/>
    <property type="evidence" value="ECO:0007669"/>
    <property type="project" value="TreeGrafter"/>
</dbReference>
<sequence length="324" mass="34918">MASQKLVVVIGATGAQGGSVISTLLKDPSYKLRAITRNPASGAAQKLSAQGIEVVSANLDDKASLIAAFRGASVVFAVTNFWETFATQGPVAAESNDFTQGKNLADAAAATSTLEHYIWSAIPSGLAITSGKIPVPHFEGKAKVDEYIIHSLPELTAKTTFLWVTYYGLNNLYFPMLVPNFIKSSGKYVVMWPVAEDTPVTTIGSPYVNVGLFVEGILKSPELSLPSKYVLAESDTVTTGELVKVLADVSGKPIEYLQVTEADYERLWPMWGTEVAVQMVAWEVAKERSWSKEGVKVVTKEDLKLKGLVGLRKVLEGADMSIVL</sequence>
<protein>
    <submittedName>
        <fullName evidence="4">NAD(P)-binding protein</fullName>
    </submittedName>
</protein>
<dbReference type="SUPFAM" id="SSF51735">
    <property type="entry name" value="NAD(P)-binding Rossmann-fold domains"/>
    <property type="match status" value="1"/>
</dbReference>
<evidence type="ECO:0000256" key="1">
    <source>
        <dbReference type="ARBA" id="ARBA00006328"/>
    </source>
</evidence>
<dbReference type="InterPro" id="IPR036291">
    <property type="entry name" value="NAD(P)-bd_dom_sf"/>
</dbReference>
<dbReference type="InterPro" id="IPR008030">
    <property type="entry name" value="NmrA-like"/>
</dbReference>
<dbReference type="EMBL" id="KZ613938">
    <property type="protein sequence ID" value="PMD47960.1"/>
    <property type="molecule type" value="Genomic_DNA"/>
</dbReference>
<dbReference type="OrthoDB" id="300709at2759"/>
<dbReference type="Pfam" id="PF05368">
    <property type="entry name" value="NmrA"/>
    <property type="match status" value="1"/>
</dbReference>
<gene>
    <name evidence="4" type="ORF">L207DRAFT_540636</name>
</gene>
<keyword evidence="2" id="KW-0521">NADP</keyword>
<feature type="domain" description="NmrA-like" evidence="3">
    <location>
        <begin position="4"/>
        <end position="283"/>
    </location>
</feature>
<dbReference type="CDD" id="cd05251">
    <property type="entry name" value="NmrA_like_SDR_a"/>
    <property type="match status" value="1"/>
</dbReference>
<organism evidence="4 5">
    <name type="scientific">Hyaloscypha variabilis (strain UAMH 11265 / GT02V1 / F)</name>
    <name type="common">Meliniomyces variabilis</name>
    <dbReference type="NCBI Taxonomy" id="1149755"/>
    <lineage>
        <taxon>Eukaryota</taxon>
        <taxon>Fungi</taxon>
        <taxon>Dikarya</taxon>
        <taxon>Ascomycota</taxon>
        <taxon>Pezizomycotina</taxon>
        <taxon>Leotiomycetes</taxon>
        <taxon>Helotiales</taxon>
        <taxon>Hyaloscyphaceae</taxon>
        <taxon>Hyaloscypha</taxon>
        <taxon>Hyaloscypha variabilis</taxon>
    </lineage>
</organism>
<dbReference type="Proteomes" id="UP000235786">
    <property type="component" value="Unassembled WGS sequence"/>
</dbReference>
<dbReference type="AlphaFoldDB" id="A0A2J6SB29"/>
<name>A0A2J6SB29_HYAVF</name>
<evidence type="ECO:0000313" key="4">
    <source>
        <dbReference type="EMBL" id="PMD47960.1"/>
    </source>
</evidence>
<accession>A0A2J6SB29</accession>